<evidence type="ECO:0000313" key="3">
    <source>
        <dbReference type="Proteomes" id="UP000325529"/>
    </source>
</evidence>
<dbReference type="KEGG" id="ska:CP970_06000"/>
<dbReference type="EMBL" id="CP023699">
    <property type="protein sequence ID" value="QEU90523.1"/>
    <property type="molecule type" value="Genomic_DNA"/>
</dbReference>
<gene>
    <name evidence="2" type="ORF">CP970_06000</name>
</gene>
<sequence>MMHDLGTKDHPPANAVVMAPREAYDFDYYAQRIADPELLVKSVAVRMVRMPLLAVPVGGTRRGGYFPVPCFCLGLAVRDVLQGQPGFWDLRLGSALYPEGEAVEWGERPPEFPPCPDADADSALGRFYGYSDAAIQQYTAARRARALITPASCSVFSFSPEQPPV</sequence>
<reference evidence="2 3" key="2">
    <citation type="submission" date="2017-09" db="EMBL/GenBank/DDBJ databases">
        <authorList>
            <person name="Lee N."/>
            <person name="Cho B.-K."/>
        </authorList>
    </citation>
    <scope>NUCLEOTIDE SEQUENCE [LARGE SCALE GENOMIC DNA]</scope>
    <source>
        <strain evidence="2 3">ATCC 12853</strain>
    </source>
</reference>
<dbReference type="RefSeq" id="WP_055545672.1">
    <property type="nucleotide sequence ID" value="NZ_CP023699.1"/>
</dbReference>
<evidence type="ECO:0000313" key="1">
    <source>
        <dbReference type="EMBL" id="BAE95484.1"/>
    </source>
</evidence>
<dbReference type="InterPro" id="IPR046269">
    <property type="entry name" value="DUF6302"/>
</dbReference>
<dbReference type="OrthoDB" id="4282618at2"/>
<dbReference type="EMBL" id="AB254080">
    <property type="protein sequence ID" value="BAE95484.1"/>
    <property type="molecule type" value="Genomic_DNA"/>
</dbReference>
<protein>
    <submittedName>
        <fullName evidence="1">Uncharacterized protein</fullName>
    </submittedName>
</protein>
<name>Q1EQN6_STRKN</name>
<dbReference type="AlphaFoldDB" id="Q1EQN6"/>
<reference evidence="1" key="1">
    <citation type="journal article" date="2006" name="Proc. Natl. Acad. Sci. U.S.A.">
        <title>Amplification of the entire kanamycin biosynthetic gene cluster during empirical strain improvement of Streptomyces kanamyceticus.</title>
        <authorList>
            <person name="Yanai K."/>
            <person name="Murakami T."/>
            <person name="Bibb M."/>
        </authorList>
    </citation>
    <scope>NUCLEOTIDE SEQUENCE</scope>
    <source>
        <strain evidence="1">NBRC 13414</strain>
    </source>
</reference>
<keyword evidence="3" id="KW-1185">Reference proteome</keyword>
<dbReference type="Pfam" id="PF19819">
    <property type="entry name" value="DUF6302"/>
    <property type="match status" value="1"/>
</dbReference>
<organism evidence="1">
    <name type="scientific">Streptomyces kanamyceticus</name>
    <dbReference type="NCBI Taxonomy" id="1967"/>
    <lineage>
        <taxon>Bacteria</taxon>
        <taxon>Bacillati</taxon>
        <taxon>Actinomycetota</taxon>
        <taxon>Actinomycetes</taxon>
        <taxon>Kitasatosporales</taxon>
        <taxon>Streptomycetaceae</taxon>
        <taxon>Streptomyces</taxon>
    </lineage>
</organism>
<accession>Q1EQN6</accession>
<dbReference type="Proteomes" id="UP000325529">
    <property type="component" value="Chromosome"/>
</dbReference>
<evidence type="ECO:0000313" key="2">
    <source>
        <dbReference type="EMBL" id="QEU90523.1"/>
    </source>
</evidence>
<proteinExistence type="predicted"/>